<reference evidence="1" key="1">
    <citation type="journal article" date="2021" name="Proc. Natl. Acad. Sci. U.S.A.">
        <title>A Catalog of Tens of Thousands of Viruses from Human Metagenomes Reveals Hidden Associations with Chronic Diseases.</title>
        <authorList>
            <person name="Tisza M.J."/>
            <person name="Buck C.B."/>
        </authorList>
    </citation>
    <scope>NUCLEOTIDE SEQUENCE</scope>
    <source>
        <strain evidence="1">CtMAv2</strain>
    </source>
</reference>
<organism evidence="1">
    <name type="scientific">Siphoviridae sp. ctMAv2</name>
    <dbReference type="NCBI Taxonomy" id="2826258"/>
    <lineage>
        <taxon>Viruses</taxon>
        <taxon>Duplodnaviria</taxon>
        <taxon>Heunggongvirae</taxon>
        <taxon>Uroviricota</taxon>
        <taxon>Caudoviricetes</taxon>
    </lineage>
</organism>
<accession>A0A8S5LSY0</accession>
<proteinExistence type="predicted"/>
<evidence type="ECO:0000313" key="1">
    <source>
        <dbReference type="EMBL" id="DAD72943.1"/>
    </source>
</evidence>
<protein>
    <submittedName>
        <fullName evidence="1">Uncharacterized protein</fullName>
    </submittedName>
</protein>
<dbReference type="EMBL" id="BK014727">
    <property type="protein sequence ID" value="DAD72943.1"/>
    <property type="molecule type" value="Genomic_DNA"/>
</dbReference>
<sequence length="47" mass="5307">MTVLHCHTLKKARFDEKKDPGAVKISKMTVTVERRGVLRVKKAKSKG</sequence>
<name>A0A8S5LSY0_9CAUD</name>